<organism evidence="1 2">
    <name type="scientific">Linnemannia schmuckeri</name>
    <dbReference type="NCBI Taxonomy" id="64567"/>
    <lineage>
        <taxon>Eukaryota</taxon>
        <taxon>Fungi</taxon>
        <taxon>Fungi incertae sedis</taxon>
        <taxon>Mucoromycota</taxon>
        <taxon>Mortierellomycotina</taxon>
        <taxon>Mortierellomycetes</taxon>
        <taxon>Mortierellales</taxon>
        <taxon>Mortierellaceae</taxon>
        <taxon>Linnemannia</taxon>
    </lineage>
</organism>
<evidence type="ECO:0000313" key="1">
    <source>
        <dbReference type="EMBL" id="KAF9147242.1"/>
    </source>
</evidence>
<evidence type="ECO:0000313" key="2">
    <source>
        <dbReference type="Proteomes" id="UP000748756"/>
    </source>
</evidence>
<sequence>MGLWSYFFTDKPAAPVPKEICYYIEGFLACSYFQQAMNVADRLDTTSSKSNIQVEVTAHSRKEWKDRVLHLAKEIPGAEDHRTSPVVWEGCPGKPIQFIGGFDNFMHHARKKHNVFNERNV</sequence>
<comment type="caution">
    <text evidence="1">The sequence shown here is derived from an EMBL/GenBank/DDBJ whole genome shotgun (WGS) entry which is preliminary data.</text>
</comment>
<dbReference type="AlphaFoldDB" id="A0A9P5RWJ2"/>
<accession>A0A9P5RWJ2</accession>
<keyword evidence="2" id="KW-1185">Reference proteome</keyword>
<dbReference type="Proteomes" id="UP000748756">
    <property type="component" value="Unassembled WGS sequence"/>
</dbReference>
<reference evidence="1" key="1">
    <citation type="journal article" date="2020" name="Fungal Divers.">
        <title>Resolving the Mortierellaceae phylogeny through synthesis of multi-gene phylogenetics and phylogenomics.</title>
        <authorList>
            <person name="Vandepol N."/>
            <person name="Liber J."/>
            <person name="Desiro A."/>
            <person name="Na H."/>
            <person name="Kennedy M."/>
            <person name="Barry K."/>
            <person name="Grigoriev I.V."/>
            <person name="Miller A.N."/>
            <person name="O'Donnell K."/>
            <person name="Stajich J.E."/>
            <person name="Bonito G."/>
        </authorList>
    </citation>
    <scope>NUCLEOTIDE SEQUENCE</scope>
    <source>
        <strain evidence="1">NRRL 6426</strain>
    </source>
</reference>
<name>A0A9P5RWJ2_9FUNG</name>
<dbReference type="OrthoDB" id="2114940at2759"/>
<proteinExistence type="predicted"/>
<gene>
    <name evidence="1" type="ORF">BG015_011149</name>
</gene>
<dbReference type="EMBL" id="JAAAUQ010000844">
    <property type="protein sequence ID" value="KAF9147242.1"/>
    <property type="molecule type" value="Genomic_DNA"/>
</dbReference>
<protein>
    <submittedName>
        <fullName evidence="1">Uncharacterized protein</fullName>
    </submittedName>
</protein>